<dbReference type="Proteomes" id="UP001595956">
    <property type="component" value="Unassembled WGS sequence"/>
</dbReference>
<gene>
    <name evidence="2" type="ORF">ACFPKY_13575</name>
</gene>
<organism evidence="2 3">
    <name type="scientific">Nocardioides caricicola</name>
    <dbReference type="NCBI Taxonomy" id="634770"/>
    <lineage>
        <taxon>Bacteria</taxon>
        <taxon>Bacillati</taxon>
        <taxon>Actinomycetota</taxon>
        <taxon>Actinomycetes</taxon>
        <taxon>Propionibacteriales</taxon>
        <taxon>Nocardioidaceae</taxon>
        <taxon>Nocardioides</taxon>
    </lineage>
</organism>
<reference evidence="3" key="1">
    <citation type="journal article" date="2019" name="Int. J. Syst. Evol. Microbiol.">
        <title>The Global Catalogue of Microorganisms (GCM) 10K type strain sequencing project: providing services to taxonomists for standard genome sequencing and annotation.</title>
        <authorList>
            <consortium name="The Broad Institute Genomics Platform"/>
            <consortium name="The Broad Institute Genome Sequencing Center for Infectious Disease"/>
            <person name="Wu L."/>
            <person name="Ma J."/>
        </authorList>
    </citation>
    <scope>NUCLEOTIDE SEQUENCE [LARGE SCALE GENOMIC DNA]</scope>
    <source>
        <strain evidence="3">KACC 13778</strain>
    </source>
</reference>
<evidence type="ECO:0000259" key="1">
    <source>
        <dbReference type="SMART" id="SM00257"/>
    </source>
</evidence>
<dbReference type="EMBL" id="JBHSMD010000004">
    <property type="protein sequence ID" value="MFC5494142.1"/>
    <property type="molecule type" value="Genomic_DNA"/>
</dbReference>
<sequence>MSTVTLDQMTWTPTQRRSTVRLTRRGRLVVFLVALVAVLAVGIVLAQGSVASGEKGTPAPTRVVMVGAGETLWDIAADIAEDGDVRGMVHEIEELNALESGMVAAGQELRVPLQ</sequence>
<feature type="domain" description="LysM" evidence="1">
    <location>
        <begin position="63"/>
        <end position="112"/>
    </location>
</feature>
<dbReference type="Pfam" id="PF01476">
    <property type="entry name" value="LysM"/>
    <property type="match status" value="1"/>
</dbReference>
<evidence type="ECO:0000313" key="2">
    <source>
        <dbReference type="EMBL" id="MFC5494142.1"/>
    </source>
</evidence>
<dbReference type="InterPro" id="IPR018392">
    <property type="entry name" value="LysM"/>
</dbReference>
<name>A0ABW0N2K0_9ACTN</name>
<dbReference type="SMART" id="SM00257">
    <property type="entry name" value="LysM"/>
    <property type="match status" value="1"/>
</dbReference>
<protein>
    <submittedName>
        <fullName evidence="2">LysM peptidoglycan-binding domain-containing protein</fullName>
    </submittedName>
</protein>
<evidence type="ECO:0000313" key="3">
    <source>
        <dbReference type="Proteomes" id="UP001595956"/>
    </source>
</evidence>
<dbReference type="Gene3D" id="3.10.350.10">
    <property type="entry name" value="LysM domain"/>
    <property type="match status" value="1"/>
</dbReference>
<accession>A0ABW0N2K0</accession>
<dbReference type="InterPro" id="IPR036779">
    <property type="entry name" value="LysM_dom_sf"/>
</dbReference>
<dbReference type="RefSeq" id="WP_345179820.1">
    <property type="nucleotide sequence ID" value="NZ_BAABFQ010000007.1"/>
</dbReference>
<dbReference type="CDD" id="cd00118">
    <property type="entry name" value="LysM"/>
    <property type="match status" value="1"/>
</dbReference>
<comment type="caution">
    <text evidence="2">The sequence shown here is derived from an EMBL/GenBank/DDBJ whole genome shotgun (WGS) entry which is preliminary data.</text>
</comment>
<keyword evidence="3" id="KW-1185">Reference proteome</keyword>
<proteinExistence type="predicted"/>